<dbReference type="AlphaFoldDB" id="A0A1J5T932"/>
<keyword evidence="9" id="KW-0472">Membrane</keyword>
<evidence type="ECO:0000256" key="2">
    <source>
        <dbReference type="ARBA" id="ARBA00004323"/>
    </source>
</evidence>
<name>A0A1J5T932_9ARCH</name>
<dbReference type="GO" id="GO:0005737">
    <property type="term" value="C:cytoplasm"/>
    <property type="evidence" value="ECO:0007669"/>
    <property type="project" value="TreeGrafter"/>
</dbReference>
<evidence type="ECO:0000256" key="7">
    <source>
        <dbReference type="ARBA" id="ARBA00023027"/>
    </source>
</evidence>
<evidence type="ECO:0000256" key="6">
    <source>
        <dbReference type="ARBA" id="ARBA00022989"/>
    </source>
</evidence>
<evidence type="ECO:0000313" key="14">
    <source>
        <dbReference type="EMBL" id="OIR16627.1"/>
    </source>
</evidence>
<keyword evidence="7" id="KW-0520">NAD</keyword>
<keyword evidence="10" id="KW-0325">Glycoprotein</keyword>
<protein>
    <submittedName>
        <fullName evidence="14">NAD-dependent dehydratase</fullName>
    </submittedName>
</protein>
<dbReference type="GO" id="GO:0042732">
    <property type="term" value="P:D-xylose metabolic process"/>
    <property type="evidence" value="ECO:0007669"/>
    <property type="project" value="InterPro"/>
</dbReference>
<dbReference type="Pfam" id="PF01370">
    <property type="entry name" value="Epimerase"/>
    <property type="match status" value="1"/>
</dbReference>
<keyword evidence="4" id="KW-0210">Decarboxylase</keyword>
<dbReference type="InterPro" id="IPR044516">
    <property type="entry name" value="UXS-like"/>
</dbReference>
<dbReference type="Proteomes" id="UP000183815">
    <property type="component" value="Unassembled WGS sequence"/>
</dbReference>
<dbReference type="SUPFAM" id="SSF51735">
    <property type="entry name" value="NAD(P)-binding Rossmann-fold domains"/>
    <property type="match status" value="1"/>
</dbReference>
<keyword evidence="3" id="KW-0812">Transmembrane</keyword>
<evidence type="ECO:0000256" key="1">
    <source>
        <dbReference type="ARBA" id="ARBA00001911"/>
    </source>
</evidence>
<keyword evidence="11" id="KW-0456">Lyase</keyword>
<dbReference type="GO" id="GO:0070403">
    <property type="term" value="F:NAD+ binding"/>
    <property type="evidence" value="ECO:0007669"/>
    <property type="project" value="InterPro"/>
</dbReference>
<keyword evidence="6" id="KW-1133">Transmembrane helix</keyword>
<gene>
    <name evidence="14" type="ORF">BEU04_01440</name>
</gene>
<dbReference type="EMBL" id="MIYU01000012">
    <property type="protein sequence ID" value="OIR16627.1"/>
    <property type="molecule type" value="Genomic_DNA"/>
</dbReference>
<dbReference type="PANTHER" id="PTHR43078">
    <property type="entry name" value="UDP-GLUCURONIC ACID DECARBOXYLASE-RELATED"/>
    <property type="match status" value="1"/>
</dbReference>
<comment type="caution">
    <text evidence="14">The sequence shown here is derived from an EMBL/GenBank/DDBJ whole genome shotgun (WGS) entry which is preliminary data.</text>
</comment>
<keyword evidence="8" id="KW-0333">Golgi apparatus</keyword>
<dbReference type="GO" id="GO:0048040">
    <property type="term" value="F:UDP-glucuronate decarboxylase activity"/>
    <property type="evidence" value="ECO:0007669"/>
    <property type="project" value="TreeGrafter"/>
</dbReference>
<evidence type="ECO:0000256" key="4">
    <source>
        <dbReference type="ARBA" id="ARBA00022793"/>
    </source>
</evidence>
<dbReference type="PANTHER" id="PTHR43078:SF6">
    <property type="entry name" value="UDP-GLUCURONIC ACID DECARBOXYLASE 1"/>
    <property type="match status" value="1"/>
</dbReference>
<feature type="domain" description="NAD-dependent epimerase/dehydratase" evidence="13">
    <location>
        <begin position="17"/>
        <end position="241"/>
    </location>
</feature>
<proteinExistence type="predicted"/>
<dbReference type="UniPathway" id="UPA00796">
    <property type="reaction ID" value="UER00771"/>
</dbReference>
<dbReference type="InterPro" id="IPR036291">
    <property type="entry name" value="NAD(P)-bd_dom_sf"/>
</dbReference>
<evidence type="ECO:0000313" key="15">
    <source>
        <dbReference type="Proteomes" id="UP000183815"/>
    </source>
</evidence>
<evidence type="ECO:0000256" key="9">
    <source>
        <dbReference type="ARBA" id="ARBA00023136"/>
    </source>
</evidence>
<evidence type="ECO:0000256" key="10">
    <source>
        <dbReference type="ARBA" id="ARBA00023180"/>
    </source>
</evidence>
<sequence length="321" mass="35786">MGQSYQRYLGGFLNRYLVTGGAGFLGSHLCERILNDGNAVICLDDFSTGNESNISHLKSNPNFVLECHDLTTPFFPEKINGIFNFASPASPVDYQHNPIKTLKMGTLAIYNVLGMAKRLNIPILHASTSEVYGDPEVHPQSEDYWGNVNPIGPRACYDEGKRVAESLLIAYQEHAGVDIRIARIFNTYGPHMDPQDGRVVSNFICQALKNEPVTIYGDGSQTRSFCYVDDLIEGILRLMNSDYQSPVNLGNPTEYSILDLANMVISFTNSESELIYKDLPVDDPKRRNPNISLANKIIDWSPSTSLEDGLKKTIPWFAKLI</sequence>
<keyword evidence="5" id="KW-0735">Signal-anchor</keyword>
<dbReference type="FunFam" id="3.40.50.720:FF:000065">
    <property type="entry name" value="UDP-glucuronic acid decarboxylase 1"/>
    <property type="match status" value="1"/>
</dbReference>
<evidence type="ECO:0000256" key="11">
    <source>
        <dbReference type="ARBA" id="ARBA00023239"/>
    </source>
</evidence>
<comment type="cofactor">
    <cofactor evidence="1">
        <name>NAD(+)</name>
        <dbReference type="ChEBI" id="CHEBI:57540"/>
    </cofactor>
</comment>
<organism evidence="14 15">
    <name type="scientific">Marine Group III euryarchaeote CG-Bathy1</name>
    <dbReference type="NCBI Taxonomy" id="1889001"/>
    <lineage>
        <taxon>Archaea</taxon>
        <taxon>Methanobacteriati</taxon>
        <taxon>Thermoplasmatota</taxon>
        <taxon>Thermoplasmata</taxon>
        <taxon>Candidatus Thermoprofundales</taxon>
    </lineage>
</organism>
<dbReference type="GO" id="GO:0033320">
    <property type="term" value="P:UDP-D-xylose biosynthetic process"/>
    <property type="evidence" value="ECO:0007669"/>
    <property type="project" value="UniProtKB-UniPathway"/>
</dbReference>
<reference evidence="14 15" key="1">
    <citation type="submission" date="2016-08" db="EMBL/GenBank/DDBJ databases">
        <title>New Insights into Marine Group III Euryarchaeota, from dark to light.</title>
        <authorList>
            <person name="Haro-Moreno J.M."/>
            <person name="Rodriguez-Valera F."/>
            <person name="Lopez-Garcia P."/>
            <person name="Moreira D."/>
            <person name="Martin-Cuadrado A.B."/>
        </authorList>
    </citation>
    <scope>NUCLEOTIDE SEQUENCE [LARGE SCALE GENOMIC DNA]</scope>
    <source>
        <strain evidence="14">CG-Bathy1</strain>
    </source>
</reference>
<evidence type="ECO:0000256" key="3">
    <source>
        <dbReference type="ARBA" id="ARBA00022692"/>
    </source>
</evidence>
<dbReference type="Gene3D" id="3.40.50.720">
    <property type="entry name" value="NAD(P)-binding Rossmann-like Domain"/>
    <property type="match status" value="1"/>
</dbReference>
<evidence type="ECO:0000256" key="12">
    <source>
        <dbReference type="ARBA" id="ARBA00037859"/>
    </source>
</evidence>
<accession>A0A1J5T932</accession>
<evidence type="ECO:0000256" key="5">
    <source>
        <dbReference type="ARBA" id="ARBA00022968"/>
    </source>
</evidence>
<dbReference type="InterPro" id="IPR001509">
    <property type="entry name" value="Epimerase_deHydtase"/>
</dbReference>
<evidence type="ECO:0000256" key="8">
    <source>
        <dbReference type="ARBA" id="ARBA00023034"/>
    </source>
</evidence>
<dbReference type="CDD" id="cd05230">
    <property type="entry name" value="UGD_SDR_e"/>
    <property type="match status" value="1"/>
</dbReference>
<comment type="subcellular location">
    <subcellularLocation>
        <location evidence="2">Golgi apparatus membrane</location>
        <topology evidence="2">Single-pass type II membrane protein</topology>
    </subcellularLocation>
    <subcellularLocation>
        <location evidence="12">Golgi apparatus</location>
        <location evidence="12">Golgi stack membrane</location>
    </subcellularLocation>
</comment>
<evidence type="ECO:0000259" key="13">
    <source>
        <dbReference type="Pfam" id="PF01370"/>
    </source>
</evidence>